<dbReference type="InterPro" id="IPR019110">
    <property type="entry name" value="Uncharacterised_RAQPRD"/>
</dbReference>
<evidence type="ECO:0000313" key="4">
    <source>
        <dbReference type="Proteomes" id="UP000633943"/>
    </source>
</evidence>
<evidence type="ECO:0000256" key="1">
    <source>
        <dbReference type="SAM" id="Coils"/>
    </source>
</evidence>
<evidence type="ECO:0000313" key="3">
    <source>
        <dbReference type="EMBL" id="NMG16267.1"/>
    </source>
</evidence>
<reference evidence="3 4" key="1">
    <citation type="submission" date="2019-12" db="EMBL/GenBank/DDBJ databases">
        <title>Comparative genomics gives insights into the taxonomy of the Azoarcus-Aromatoleum group and reveals separate origins of nif in the plant-associated Azoarcus and non-plant-associated Aromatoleum sub-groups.</title>
        <authorList>
            <person name="Lafos M."/>
            <person name="Maluk M."/>
            <person name="Batista M."/>
            <person name="Junghare M."/>
            <person name="Carmona M."/>
            <person name="Faoro H."/>
            <person name="Cruz L.M."/>
            <person name="Battistoni F."/>
            <person name="De Souza E."/>
            <person name="Pedrosa F."/>
            <person name="Chen W.-M."/>
            <person name="Poole P.S."/>
            <person name="Dixon R.A."/>
            <person name="James E.K."/>
        </authorList>
    </citation>
    <scope>NUCLEOTIDE SEQUENCE [LARGE SCALE GENOMIC DNA]</scope>
    <source>
        <strain evidence="3 4">PbN1</strain>
    </source>
</reference>
<dbReference type="Proteomes" id="UP000633943">
    <property type="component" value="Unassembled WGS sequence"/>
</dbReference>
<evidence type="ECO:0000256" key="2">
    <source>
        <dbReference type="SAM" id="SignalP"/>
    </source>
</evidence>
<sequence length="102" mass="11516">MPRILRPLFLSSLSAAAALAFMPAHADEDTERENLARLEHEIALLGEEVRAAKAHAPTLARVRFQYDDLARDLDLIRVGIAEHLNAPRQPRPIEPLKGDYRR</sequence>
<feature type="coiled-coil region" evidence="1">
    <location>
        <begin position="28"/>
        <end position="55"/>
    </location>
</feature>
<dbReference type="EMBL" id="WTVP01000031">
    <property type="protein sequence ID" value="NMG16267.1"/>
    <property type="molecule type" value="Genomic_DNA"/>
</dbReference>
<protein>
    <submittedName>
        <fullName evidence="3">Conjugal transfer protein</fullName>
    </submittedName>
</protein>
<feature type="signal peptide" evidence="2">
    <location>
        <begin position="1"/>
        <end position="26"/>
    </location>
</feature>
<proteinExistence type="predicted"/>
<keyword evidence="1" id="KW-0175">Coiled coil</keyword>
<accession>A0ABX1NX58</accession>
<organism evidence="3 4">
    <name type="scientific">Aromatoleum bremense</name>
    <dbReference type="NCBI Taxonomy" id="76115"/>
    <lineage>
        <taxon>Bacteria</taxon>
        <taxon>Pseudomonadati</taxon>
        <taxon>Pseudomonadota</taxon>
        <taxon>Betaproteobacteria</taxon>
        <taxon>Rhodocyclales</taxon>
        <taxon>Rhodocyclaceae</taxon>
        <taxon>Aromatoleum</taxon>
    </lineage>
</organism>
<feature type="chain" id="PRO_5045893109" evidence="2">
    <location>
        <begin position="27"/>
        <end position="102"/>
    </location>
</feature>
<gene>
    <name evidence="3" type="ORF">GPA24_12070</name>
</gene>
<dbReference type="Pfam" id="PF09686">
    <property type="entry name" value="Plasmid_RAQPRD"/>
    <property type="match status" value="1"/>
</dbReference>
<keyword evidence="2" id="KW-0732">Signal</keyword>
<dbReference type="RefSeq" id="WP_169202855.1">
    <property type="nucleotide sequence ID" value="NZ_CP059467.1"/>
</dbReference>
<keyword evidence="4" id="KW-1185">Reference proteome</keyword>
<name>A0ABX1NX58_9RHOO</name>
<comment type="caution">
    <text evidence="3">The sequence shown here is derived from an EMBL/GenBank/DDBJ whole genome shotgun (WGS) entry which is preliminary data.</text>
</comment>